<dbReference type="AlphaFoldDB" id="A0A0C1FUW4"/>
<protein>
    <submittedName>
        <fullName evidence="1">Uncharacterized protein</fullName>
    </submittedName>
</protein>
<gene>
    <name evidence="1" type="ORF">OC25_03150</name>
</gene>
<keyword evidence="2" id="KW-1185">Reference proteome</keyword>
<dbReference type="EMBL" id="JSYN01000002">
    <property type="protein sequence ID" value="KIA96727.1"/>
    <property type="molecule type" value="Genomic_DNA"/>
</dbReference>
<sequence>MKTLLIIFFFFANTTCTESTTVYICNSNGAKKYHLKENCKGLSTCQHKILKMTLEKAKADGKTLCGWED</sequence>
<organism evidence="1 2">
    <name type="scientific">Pedobacter kyungheensis</name>
    <dbReference type="NCBI Taxonomy" id="1069985"/>
    <lineage>
        <taxon>Bacteria</taxon>
        <taxon>Pseudomonadati</taxon>
        <taxon>Bacteroidota</taxon>
        <taxon>Sphingobacteriia</taxon>
        <taxon>Sphingobacteriales</taxon>
        <taxon>Sphingobacteriaceae</taxon>
        <taxon>Pedobacter</taxon>
    </lineage>
</organism>
<evidence type="ECO:0000313" key="2">
    <source>
        <dbReference type="Proteomes" id="UP000031246"/>
    </source>
</evidence>
<proteinExistence type="predicted"/>
<dbReference type="OrthoDB" id="885042at2"/>
<name>A0A0C1FUW4_9SPHI</name>
<reference evidence="1 2" key="1">
    <citation type="submission" date="2014-10" db="EMBL/GenBank/DDBJ databases">
        <title>Pedobacter Kyungheensis.</title>
        <authorList>
            <person name="Anderson B.M."/>
            <person name="Newman J.D."/>
        </authorList>
    </citation>
    <scope>NUCLEOTIDE SEQUENCE [LARGE SCALE GENOMIC DNA]</scope>
    <source>
        <strain evidence="1 2">KACC 16221</strain>
    </source>
</reference>
<dbReference type="Proteomes" id="UP000031246">
    <property type="component" value="Unassembled WGS sequence"/>
</dbReference>
<evidence type="ECO:0000313" key="1">
    <source>
        <dbReference type="EMBL" id="KIA96727.1"/>
    </source>
</evidence>
<accession>A0A0C1FUW4</accession>
<dbReference type="RefSeq" id="WP_039471551.1">
    <property type="nucleotide sequence ID" value="NZ_JSYN01000002.1"/>
</dbReference>
<comment type="caution">
    <text evidence="1">The sequence shown here is derived from an EMBL/GenBank/DDBJ whole genome shotgun (WGS) entry which is preliminary data.</text>
</comment>